<organism evidence="6 7">
    <name type="scientific">Knoellia koreensis</name>
    <dbReference type="NCBI Taxonomy" id="2730921"/>
    <lineage>
        <taxon>Bacteria</taxon>
        <taxon>Bacillati</taxon>
        <taxon>Actinomycetota</taxon>
        <taxon>Actinomycetes</taxon>
        <taxon>Micrococcales</taxon>
        <taxon>Intrasporangiaceae</taxon>
        <taxon>Knoellia</taxon>
    </lineage>
</organism>
<dbReference type="SUPFAM" id="SSF52172">
    <property type="entry name" value="CheY-like"/>
    <property type="match status" value="1"/>
</dbReference>
<dbReference type="Pfam" id="PF13185">
    <property type="entry name" value="GAF_2"/>
    <property type="match status" value="1"/>
</dbReference>
<gene>
    <name evidence="6" type="ORF">HJG52_03720</name>
</gene>
<evidence type="ECO:0000313" key="7">
    <source>
        <dbReference type="Proteomes" id="UP000588586"/>
    </source>
</evidence>
<dbReference type="Gene3D" id="1.10.10.10">
    <property type="entry name" value="Winged helix-like DNA-binding domain superfamily/Winged helix DNA-binding domain"/>
    <property type="match status" value="1"/>
</dbReference>
<name>A0A849HEN7_9MICO</name>
<dbReference type="PROSITE" id="PS50921">
    <property type="entry name" value="ANTAR"/>
    <property type="match status" value="1"/>
</dbReference>
<dbReference type="RefSeq" id="WP_171242177.1">
    <property type="nucleotide sequence ID" value="NZ_JABEPQ010000001.1"/>
</dbReference>
<sequence length="235" mass="25444">MNPTGPSGEVAGPGLAREFAELARVLQAESGRLGTLQTVCELAVKVIDADHASVAIRRGAAFRTVAATSDVPELVDRLQLETGEGPSVDRVAHESLVSEDLAAEPRWPDFGRRAADEAHVRSMLSNRLFVRDGSIGLLNVYAARPQAFDERDVVVAGVFAAHAAVALQAAEEQERADNLEIALRNSRRIGTAIGILMHERRVDEQGAFDLLRQRSQQTNRKLADIADEVVYTGTL</sequence>
<evidence type="ECO:0000259" key="5">
    <source>
        <dbReference type="PROSITE" id="PS50921"/>
    </source>
</evidence>
<dbReference type="InterPro" id="IPR005561">
    <property type="entry name" value="ANTAR"/>
</dbReference>
<dbReference type="InterPro" id="IPR029016">
    <property type="entry name" value="GAF-like_dom_sf"/>
</dbReference>
<evidence type="ECO:0000313" key="6">
    <source>
        <dbReference type="EMBL" id="NNM45113.1"/>
    </source>
</evidence>
<proteinExistence type="predicted"/>
<evidence type="ECO:0000256" key="3">
    <source>
        <dbReference type="ARBA" id="ARBA00023015"/>
    </source>
</evidence>
<dbReference type="SMART" id="SM00065">
    <property type="entry name" value="GAF"/>
    <property type="match status" value="1"/>
</dbReference>
<keyword evidence="2" id="KW-0418">Kinase</keyword>
<evidence type="ECO:0000256" key="1">
    <source>
        <dbReference type="ARBA" id="ARBA00022679"/>
    </source>
</evidence>
<dbReference type="GO" id="GO:0003723">
    <property type="term" value="F:RNA binding"/>
    <property type="evidence" value="ECO:0007669"/>
    <property type="project" value="InterPro"/>
</dbReference>
<keyword evidence="4" id="KW-0804">Transcription</keyword>
<dbReference type="GO" id="GO:0016301">
    <property type="term" value="F:kinase activity"/>
    <property type="evidence" value="ECO:0007669"/>
    <property type="project" value="UniProtKB-KW"/>
</dbReference>
<dbReference type="InterPro" id="IPR011006">
    <property type="entry name" value="CheY-like_superfamily"/>
</dbReference>
<dbReference type="Gene3D" id="3.30.450.40">
    <property type="match status" value="1"/>
</dbReference>
<dbReference type="InterPro" id="IPR036388">
    <property type="entry name" value="WH-like_DNA-bd_sf"/>
</dbReference>
<accession>A0A849HEN7</accession>
<reference evidence="6 7" key="1">
    <citation type="submission" date="2020-04" db="EMBL/GenBank/DDBJ databases">
        <title>Knoellia sp. isolate from air conditioner.</title>
        <authorList>
            <person name="Chea S."/>
            <person name="Kim D.-U."/>
        </authorList>
    </citation>
    <scope>NUCLEOTIDE SEQUENCE [LARGE SCALE GENOMIC DNA]</scope>
    <source>
        <strain evidence="6 7">DB2414S</strain>
    </source>
</reference>
<dbReference type="SUPFAM" id="SSF55781">
    <property type="entry name" value="GAF domain-like"/>
    <property type="match status" value="1"/>
</dbReference>
<comment type="caution">
    <text evidence="6">The sequence shown here is derived from an EMBL/GenBank/DDBJ whole genome shotgun (WGS) entry which is preliminary data.</text>
</comment>
<dbReference type="SMART" id="SM01012">
    <property type="entry name" value="ANTAR"/>
    <property type="match status" value="1"/>
</dbReference>
<dbReference type="Proteomes" id="UP000588586">
    <property type="component" value="Unassembled WGS sequence"/>
</dbReference>
<dbReference type="EMBL" id="JABEPQ010000001">
    <property type="protein sequence ID" value="NNM45113.1"/>
    <property type="molecule type" value="Genomic_DNA"/>
</dbReference>
<dbReference type="InterPro" id="IPR003018">
    <property type="entry name" value="GAF"/>
</dbReference>
<dbReference type="InterPro" id="IPR012074">
    <property type="entry name" value="GAF_ANTAR"/>
</dbReference>
<evidence type="ECO:0000256" key="4">
    <source>
        <dbReference type="ARBA" id="ARBA00023163"/>
    </source>
</evidence>
<protein>
    <submittedName>
        <fullName evidence="6">GAF and ANTAR domain-containing protein</fullName>
    </submittedName>
</protein>
<keyword evidence="1" id="KW-0808">Transferase</keyword>
<keyword evidence="3" id="KW-0805">Transcription regulation</keyword>
<feature type="domain" description="ANTAR" evidence="5">
    <location>
        <begin position="169"/>
        <end position="230"/>
    </location>
</feature>
<keyword evidence="7" id="KW-1185">Reference proteome</keyword>
<dbReference type="Pfam" id="PF03861">
    <property type="entry name" value="ANTAR"/>
    <property type="match status" value="1"/>
</dbReference>
<dbReference type="AlphaFoldDB" id="A0A849HEN7"/>
<dbReference type="PIRSF" id="PIRSF036625">
    <property type="entry name" value="GAF_ANTAR"/>
    <property type="match status" value="1"/>
</dbReference>
<evidence type="ECO:0000256" key="2">
    <source>
        <dbReference type="ARBA" id="ARBA00022777"/>
    </source>
</evidence>